<dbReference type="SMART" id="SM00338">
    <property type="entry name" value="BRLZ"/>
    <property type="match status" value="1"/>
</dbReference>
<dbReference type="AlphaFoldDB" id="A0AAJ8JVE8"/>
<sequence>MAFAAAVSSSKRSAPSPESLPPKRPRHSSLASPSKGEDTSDDLQELDEVTRAKIARKEARTIRNRESAQRSRNARRLHLTWLEKRVVELEVENMALKNEQSASTQASTAASSSTNLISTSSSGSREASPLQEVAFFATNPDLSTPISAKNISLSDIAPPPPHLGISIQSFIDPLPATLSQSSSENPESEEVQKIKAENSALKQRITLLENLVKQVVSIADLSGQSEPQNALSMETFANRTALLFTPSTGLSSTLSPDLFPIDNTHLSALSQHSTTSYNSQSESLLSPDVSNPVASGEGFFNTISGDDTDKGSEAYDADSQVDCCSGQTQRLGCSPEAAIHETSVDNVYEDEKIQAEMENWDETLNKLIDFLEEQDVSKVAETEKNLDWEWDWPKLEDDIVA</sequence>
<feature type="region of interest" description="Disordered" evidence="1">
    <location>
        <begin position="1"/>
        <end position="47"/>
    </location>
</feature>
<proteinExistence type="predicted"/>
<feature type="compositionally biased region" description="Low complexity" evidence="1">
    <location>
        <begin position="1"/>
        <end position="16"/>
    </location>
</feature>
<dbReference type="Proteomes" id="UP000094043">
    <property type="component" value="Chromosome 5"/>
</dbReference>
<gene>
    <name evidence="3" type="ORF">L203_104375</name>
</gene>
<reference evidence="3" key="2">
    <citation type="journal article" date="2022" name="Elife">
        <title>Obligate sexual reproduction of a homothallic fungus closely related to the Cryptococcus pathogenic species complex.</title>
        <authorList>
            <person name="Passer A.R."/>
            <person name="Clancey S.A."/>
            <person name="Shea T."/>
            <person name="David-Palma M."/>
            <person name="Averette A.F."/>
            <person name="Boekhout T."/>
            <person name="Porcel B.M."/>
            <person name="Nowrousian M."/>
            <person name="Cuomo C.A."/>
            <person name="Sun S."/>
            <person name="Heitman J."/>
            <person name="Coelho M.A."/>
        </authorList>
    </citation>
    <scope>NUCLEOTIDE SEQUENCE</scope>
    <source>
        <strain evidence="3">CBS 7841</strain>
    </source>
</reference>
<name>A0AAJ8JVE8_9TREE</name>
<dbReference type="GeneID" id="91088585"/>
<dbReference type="InterPro" id="IPR004827">
    <property type="entry name" value="bZIP"/>
</dbReference>
<dbReference type="Gene3D" id="1.20.5.170">
    <property type="match status" value="1"/>
</dbReference>
<dbReference type="CDD" id="cd14812">
    <property type="entry name" value="bZIP_u3"/>
    <property type="match status" value="1"/>
</dbReference>
<keyword evidence="4" id="KW-1185">Reference proteome</keyword>
<reference evidence="3" key="1">
    <citation type="submission" date="2016-06" db="EMBL/GenBank/DDBJ databases">
        <authorList>
            <person name="Cuomo C."/>
            <person name="Litvintseva A."/>
            <person name="Heitman J."/>
            <person name="Chen Y."/>
            <person name="Sun S."/>
            <person name="Springer D."/>
            <person name="Dromer F."/>
            <person name="Young S."/>
            <person name="Zeng Q."/>
            <person name="Chapman S."/>
            <person name="Gujja S."/>
            <person name="Saif S."/>
            <person name="Birren B."/>
        </authorList>
    </citation>
    <scope>NUCLEOTIDE SEQUENCE</scope>
    <source>
        <strain evidence="3">CBS 7841</strain>
    </source>
</reference>
<organism evidence="3 4">
    <name type="scientific">Cryptococcus depauperatus CBS 7841</name>
    <dbReference type="NCBI Taxonomy" id="1295531"/>
    <lineage>
        <taxon>Eukaryota</taxon>
        <taxon>Fungi</taxon>
        <taxon>Dikarya</taxon>
        <taxon>Basidiomycota</taxon>
        <taxon>Agaricomycotina</taxon>
        <taxon>Tremellomycetes</taxon>
        <taxon>Tremellales</taxon>
        <taxon>Cryptococcaceae</taxon>
        <taxon>Cryptococcus</taxon>
    </lineage>
</organism>
<feature type="compositionally biased region" description="Low complexity" evidence="1">
    <location>
        <begin position="101"/>
        <end position="124"/>
    </location>
</feature>
<dbReference type="GO" id="GO:0003700">
    <property type="term" value="F:DNA-binding transcription factor activity"/>
    <property type="evidence" value="ECO:0007669"/>
    <property type="project" value="InterPro"/>
</dbReference>
<dbReference type="SUPFAM" id="SSF57959">
    <property type="entry name" value="Leucine zipper domain"/>
    <property type="match status" value="1"/>
</dbReference>
<accession>A0AAJ8JVE8</accession>
<evidence type="ECO:0000256" key="1">
    <source>
        <dbReference type="SAM" id="MobiDB-lite"/>
    </source>
</evidence>
<evidence type="ECO:0000313" key="4">
    <source>
        <dbReference type="Proteomes" id="UP000094043"/>
    </source>
</evidence>
<evidence type="ECO:0000259" key="2">
    <source>
        <dbReference type="PROSITE" id="PS50217"/>
    </source>
</evidence>
<dbReference type="KEGG" id="cdep:91088585"/>
<dbReference type="Pfam" id="PF00170">
    <property type="entry name" value="bZIP_1"/>
    <property type="match status" value="1"/>
</dbReference>
<feature type="region of interest" description="Disordered" evidence="1">
    <location>
        <begin position="100"/>
        <end position="125"/>
    </location>
</feature>
<dbReference type="PROSITE" id="PS50217">
    <property type="entry name" value="BZIP"/>
    <property type="match status" value="1"/>
</dbReference>
<protein>
    <recommendedName>
        <fullName evidence="2">BZIP domain-containing protein</fullName>
    </recommendedName>
</protein>
<dbReference type="InterPro" id="IPR046347">
    <property type="entry name" value="bZIP_sf"/>
</dbReference>
<reference evidence="3" key="3">
    <citation type="submission" date="2024-01" db="EMBL/GenBank/DDBJ databases">
        <authorList>
            <person name="Coelho M.A."/>
            <person name="David-Palma M."/>
            <person name="Shea T."/>
            <person name="Sun S."/>
            <person name="Cuomo C.A."/>
            <person name="Heitman J."/>
        </authorList>
    </citation>
    <scope>NUCLEOTIDE SEQUENCE</scope>
    <source>
        <strain evidence="3">CBS 7841</strain>
    </source>
</reference>
<dbReference type="EMBL" id="CP143788">
    <property type="protein sequence ID" value="WVN89159.1"/>
    <property type="molecule type" value="Genomic_DNA"/>
</dbReference>
<feature type="domain" description="BZIP" evidence="2">
    <location>
        <begin position="54"/>
        <end position="99"/>
    </location>
</feature>
<evidence type="ECO:0000313" key="3">
    <source>
        <dbReference type="EMBL" id="WVN89159.1"/>
    </source>
</evidence>
<dbReference type="RefSeq" id="XP_066069859.1">
    <property type="nucleotide sequence ID" value="XM_066213762.1"/>
</dbReference>